<evidence type="ECO:0000256" key="6">
    <source>
        <dbReference type="ARBA" id="ARBA00022692"/>
    </source>
</evidence>
<evidence type="ECO:0000313" key="14">
    <source>
        <dbReference type="Proteomes" id="UP000191820"/>
    </source>
</evidence>
<dbReference type="InterPro" id="IPR007812">
    <property type="entry name" value="T2SS_protein-GspL"/>
</dbReference>
<keyword evidence="5" id="KW-0997">Cell inner membrane</keyword>
<reference evidence="13 14" key="1">
    <citation type="submission" date="2017-03" db="EMBL/GenBank/DDBJ databases">
        <title>Genome sequencing of Shewanella japonica KCTC 22435.</title>
        <authorList>
            <person name="Kim K.M."/>
        </authorList>
    </citation>
    <scope>NUCLEOTIDE SEQUENCE [LARGE SCALE GENOMIC DNA]</scope>
    <source>
        <strain evidence="13 14">KCTC 22435</strain>
    </source>
</reference>
<dbReference type="NCBIfam" id="TIGR01709">
    <property type="entry name" value="typeII_sec_gspL"/>
    <property type="match status" value="1"/>
</dbReference>
<dbReference type="InterPro" id="IPR024230">
    <property type="entry name" value="GspL_cyto_dom"/>
</dbReference>
<keyword evidence="9" id="KW-0472">Membrane</keyword>
<name>A0ABM6JRG3_9GAMM</name>
<sequence>MSERLFIRLGKTSESPCSWLVWSEQEQEIIASGELSDAASLSSLTERAGNRPVDVLVPASSMTLTQIELPEKNQRQALKALPFMLEETIASDVEDMHFVVGPRDGEQLNVVAVAHEQMQDWLSWLLDAGMKVKRIVPDCLALPLEQCRWAALDMGDELLLRTGEGSGVSLPKTWLDFALPQLMPEQQEDQAPLNIAAYSEDLVFMGAEVEPKPLDLPMMVLAKGIIQAPINLLSGIYQPKREYSKHLMLWRNVAIIMAIAIVLSLVNKGLTIYQLEAQTAEVKQQSEAIFKRVSPGINRIVNIRSQMDSQLRSMQGQGGGAAFFEMLDGLKDAFEKVPDLKPNSLRFDANRNELRMQVTAKTYDQVDKFKELVETRYDLDMGAINSGEDEVNTTLTLRGK</sequence>
<dbReference type="InterPro" id="IPR043129">
    <property type="entry name" value="ATPase_NBD"/>
</dbReference>
<dbReference type="Gene3D" id="3.30.420.370">
    <property type="match status" value="1"/>
</dbReference>
<dbReference type="Pfam" id="PF12693">
    <property type="entry name" value="GspL_C"/>
    <property type="match status" value="1"/>
</dbReference>
<dbReference type="RefSeq" id="WP_080917178.1">
    <property type="nucleotide sequence ID" value="NZ_CANMJJ010000009.1"/>
</dbReference>
<dbReference type="Gene3D" id="3.30.420.380">
    <property type="match status" value="1"/>
</dbReference>
<evidence type="ECO:0000256" key="7">
    <source>
        <dbReference type="ARBA" id="ARBA00022927"/>
    </source>
</evidence>
<dbReference type="Proteomes" id="UP000191820">
    <property type="component" value="Chromosome"/>
</dbReference>
<protein>
    <recommendedName>
        <fullName evidence="10">Type II secretion system protein L</fullName>
        <shortName evidence="10">T2SS protein L</shortName>
    </recommendedName>
</protein>
<accession>A0ABM6JRG3</accession>
<dbReference type="SUPFAM" id="SSF53067">
    <property type="entry name" value="Actin-like ATPase domain"/>
    <property type="match status" value="2"/>
</dbReference>
<comment type="function">
    <text evidence="10">Inner membrane component of the type II secretion system required for the energy-dependent secretion of extracellular factors such as proteases and toxins from the periplasm.</text>
</comment>
<comment type="similarity">
    <text evidence="2 10">Belongs to the GSP L family.</text>
</comment>
<evidence type="ECO:0000256" key="1">
    <source>
        <dbReference type="ARBA" id="ARBA00004377"/>
    </source>
</evidence>
<dbReference type="Gene3D" id="3.30.1360.100">
    <property type="entry name" value="General secretion pathway protein M, EpsM"/>
    <property type="match status" value="1"/>
</dbReference>
<feature type="domain" description="GspL periplasmic" evidence="12">
    <location>
        <begin position="244"/>
        <end position="398"/>
    </location>
</feature>
<evidence type="ECO:0000256" key="4">
    <source>
        <dbReference type="ARBA" id="ARBA00022475"/>
    </source>
</evidence>
<evidence type="ECO:0000256" key="5">
    <source>
        <dbReference type="ARBA" id="ARBA00022519"/>
    </source>
</evidence>
<evidence type="ECO:0000256" key="3">
    <source>
        <dbReference type="ARBA" id="ARBA00022448"/>
    </source>
</evidence>
<keyword evidence="4" id="KW-1003">Cell membrane</keyword>
<evidence type="ECO:0000259" key="12">
    <source>
        <dbReference type="Pfam" id="PF12693"/>
    </source>
</evidence>
<feature type="domain" description="GspL cytoplasmic actin-ATPase-like" evidence="11">
    <location>
        <begin position="5"/>
        <end position="240"/>
    </location>
</feature>
<gene>
    <name evidence="13" type="ORF">SJ2017_4028</name>
</gene>
<evidence type="ECO:0000313" key="13">
    <source>
        <dbReference type="EMBL" id="ARD24256.1"/>
    </source>
</evidence>
<evidence type="ECO:0000256" key="8">
    <source>
        <dbReference type="ARBA" id="ARBA00022989"/>
    </source>
</evidence>
<keyword evidence="6" id="KW-0812">Transmembrane</keyword>
<organism evidence="13 14">
    <name type="scientific">Shewanella japonica</name>
    <dbReference type="NCBI Taxonomy" id="93973"/>
    <lineage>
        <taxon>Bacteria</taxon>
        <taxon>Pseudomonadati</taxon>
        <taxon>Pseudomonadota</taxon>
        <taxon>Gammaproteobacteria</taxon>
        <taxon>Alteromonadales</taxon>
        <taxon>Shewanellaceae</taxon>
        <taxon>Shewanella</taxon>
    </lineage>
</organism>
<evidence type="ECO:0000256" key="2">
    <source>
        <dbReference type="ARBA" id="ARBA00005318"/>
    </source>
</evidence>
<evidence type="ECO:0000256" key="10">
    <source>
        <dbReference type="PIRNR" id="PIRNR015761"/>
    </source>
</evidence>
<dbReference type="Pfam" id="PF05134">
    <property type="entry name" value="T2SSL"/>
    <property type="match status" value="1"/>
</dbReference>
<dbReference type="CDD" id="cd24017">
    <property type="entry name" value="ASKHA_T2SSL_N"/>
    <property type="match status" value="1"/>
</dbReference>
<comment type="subcellular location">
    <subcellularLocation>
        <location evidence="1">Cell inner membrane</location>
        <topology evidence="1">Single-pass membrane protein</topology>
    </subcellularLocation>
</comment>
<keyword evidence="7 10" id="KW-0653">Protein transport</keyword>
<evidence type="ECO:0000259" key="11">
    <source>
        <dbReference type="Pfam" id="PF05134"/>
    </source>
</evidence>
<keyword evidence="8" id="KW-1133">Transmembrane helix</keyword>
<evidence type="ECO:0000256" key="9">
    <source>
        <dbReference type="ARBA" id="ARBA00023136"/>
    </source>
</evidence>
<proteinExistence type="inferred from homology"/>
<keyword evidence="14" id="KW-1185">Reference proteome</keyword>
<dbReference type="InterPro" id="IPR025691">
    <property type="entry name" value="GspL_pp_dom"/>
</dbReference>
<keyword evidence="3 10" id="KW-0813">Transport</keyword>
<dbReference type="PIRSF" id="PIRSF015761">
    <property type="entry name" value="Protein_L"/>
    <property type="match status" value="1"/>
</dbReference>
<dbReference type="EMBL" id="CP020472">
    <property type="protein sequence ID" value="ARD24256.1"/>
    <property type="molecule type" value="Genomic_DNA"/>
</dbReference>